<evidence type="ECO:0000313" key="13">
    <source>
        <dbReference type="EMBL" id="GAX22790.1"/>
    </source>
</evidence>
<dbReference type="GO" id="GO:0005634">
    <property type="term" value="C:nucleus"/>
    <property type="evidence" value="ECO:0007669"/>
    <property type="project" value="UniProtKB-SubCell"/>
</dbReference>
<evidence type="ECO:0000313" key="14">
    <source>
        <dbReference type="Proteomes" id="UP000198406"/>
    </source>
</evidence>
<keyword evidence="6" id="KW-0269">Exonuclease</keyword>
<keyword evidence="3" id="KW-0540">Nuclease</keyword>
<organism evidence="13 14">
    <name type="scientific">Fistulifera solaris</name>
    <name type="common">Oleaginous diatom</name>
    <dbReference type="NCBI Taxonomy" id="1519565"/>
    <lineage>
        <taxon>Eukaryota</taxon>
        <taxon>Sar</taxon>
        <taxon>Stramenopiles</taxon>
        <taxon>Ochrophyta</taxon>
        <taxon>Bacillariophyta</taxon>
        <taxon>Bacillariophyceae</taxon>
        <taxon>Bacillariophycidae</taxon>
        <taxon>Naviculales</taxon>
        <taxon>Naviculaceae</taxon>
        <taxon>Fistulifera</taxon>
    </lineage>
</organism>
<comment type="subcellular location">
    <subcellularLocation>
        <location evidence="1">Nucleus</location>
    </subcellularLocation>
</comment>
<gene>
    <name evidence="13" type="ORF">FisN_24Lh061</name>
</gene>
<evidence type="ECO:0000256" key="11">
    <source>
        <dbReference type="PIRSR" id="PIRSR610347-3"/>
    </source>
</evidence>
<dbReference type="PANTHER" id="PTHR12415">
    <property type="entry name" value="TYROSYL-DNA PHOSPHODIESTERASE 1"/>
    <property type="match status" value="1"/>
</dbReference>
<feature type="site" description="Interaction with DNA" evidence="11">
    <location>
        <position position="443"/>
    </location>
</feature>
<comment type="similarity">
    <text evidence="2">Belongs to the tyrosyl-DNA phosphodiesterase family.</text>
</comment>
<keyword evidence="4" id="KW-0227">DNA damage</keyword>
<dbReference type="GO" id="GO:0017005">
    <property type="term" value="F:3'-tyrosyl-DNA phosphodiesterase activity"/>
    <property type="evidence" value="ECO:0007669"/>
    <property type="project" value="TreeGrafter"/>
</dbReference>
<dbReference type="Gene3D" id="3.30.870.10">
    <property type="entry name" value="Endonuclease Chain A"/>
    <property type="match status" value="2"/>
</dbReference>
<dbReference type="Pfam" id="PF06087">
    <property type="entry name" value="Tyr-DNA_phospho"/>
    <property type="match status" value="1"/>
</dbReference>
<feature type="active site" description="Nucleophile" evidence="9">
    <location>
        <position position="155"/>
    </location>
</feature>
<dbReference type="CDD" id="cd09122">
    <property type="entry name" value="PLDc_Tdp1_1"/>
    <property type="match status" value="1"/>
</dbReference>
<evidence type="ECO:0000256" key="7">
    <source>
        <dbReference type="ARBA" id="ARBA00023204"/>
    </source>
</evidence>
<evidence type="ECO:0000256" key="3">
    <source>
        <dbReference type="ARBA" id="ARBA00022722"/>
    </source>
</evidence>
<dbReference type="SUPFAM" id="SSF56024">
    <property type="entry name" value="Phospholipase D/nuclease"/>
    <property type="match status" value="2"/>
</dbReference>
<dbReference type="GO" id="GO:0003690">
    <property type="term" value="F:double-stranded DNA binding"/>
    <property type="evidence" value="ECO:0007669"/>
    <property type="project" value="TreeGrafter"/>
</dbReference>
<name>A0A1Z5K937_FISSO</name>
<comment type="caution">
    <text evidence="13">The sequence shown here is derived from an EMBL/GenBank/DDBJ whole genome shotgun (WGS) entry which is preliminary data.</text>
</comment>
<dbReference type="EMBL" id="BDSP01000191">
    <property type="protein sequence ID" value="GAX22790.1"/>
    <property type="molecule type" value="Genomic_DNA"/>
</dbReference>
<dbReference type="InParanoid" id="A0A1Z5K937"/>
<dbReference type="GO" id="GO:0006281">
    <property type="term" value="P:DNA repair"/>
    <property type="evidence" value="ECO:0007669"/>
    <property type="project" value="UniProtKB-KW"/>
</dbReference>
<proteinExistence type="inferred from homology"/>
<feature type="binding site" evidence="10">
    <location>
        <position position="409"/>
    </location>
    <ligand>
        <name>substrate</name>
    </ligand>
</feature>
<sequence length="527" mass="60353">MEPVPSDTGIDSLSHRKRSATESLSSSSDEKRNKPNHHHPSQAPIYLFTTRDRERTPNDRSFREMLGYDMATASLTIHSMILCNYMIDFEFLLHEIPELLTIPQVTVFYGHETNPEYLMQWKQATSVDVRLLRPSDPPRSLHNPLPLRIPYGVHHSKIILFGYREETTQQEKLRLIIHTANLLERDIYRKIQGACIQDFPLKTTERLSSSSDFEHDLVAYFETYDYIRPRIWSPSTQTSPCSLTQWLRQYDFSSATVALVPSTPGYHRVSDSEHPNRALQGHLRIQQLLRQRWTRNTKHPSPANSVGPVVCQFSSMGSLTEKYLNELYQSMDVLSATRPKHERPSPSQVSLAQKLQLVYPTVEQIRTSYEGYAGGGSVPGPYRNVSKAFLRPLYHRWSDEGRKHVGHIKTYYQLSNGGSTDDANDNSADDTMEWFVLTSHNLSKAAWGEGQMRSAGRRLFIRHWELGVWLGSSDETKLAPYGTTIPQAWKIPLPYPVRPVRYRVNDQPWAVDGVYDIPDALGCVQLG</sequence>
<keyword evidence="8" id="KW-0539">Nucleus</keyword>
<evidence type="ECO:0000256" key="12">
    <source>
        <dbReference type="SAM" id="MobiDB-lite"/>
    </source>
</evidence>
<dbReference type="AlphaFoldDB" id="A0A1Z5K937"/>
<evidence type="ECO:0000256" key="8">
    <source>
        <dbReference type="ARBA" id="ARBA00023242"/>
    </source>
</evidence>
<dbReference type="OrthoDB" id="47785at2759"/>
<dbReference type="Proteomes" id="UP000198406">
    <property type="component" value="Unassembled WGS sequence"/>
</dbReference>
<evidence type="ECO:0000256" key="4">
    <source>
        <dbReference type="ARBA" id="ARBA00022763"/>
    </source>
</evidence>
<evidence type="ECO:0000256" key="9">
    <source>
        <dbReference type="PIRSR" id="PIRSR610347-1"/>
    </source>
</evidence>
<evidence type="ECO:0000256" key="10">
    <source>
        <dbReference type="PIRSR" id="PIRSR610347-2"/>
    </source>
</evidence>
<keyword evidence="7" id="KW-0234">DNA repair</keyword>
<dbReference type="GO" id="GO:0003697">
    <property type="term" value="F:single-stranded DNA binding"/>
    <property type="evidence" value="ECO:0007669"/>
    <property type="project" value="TreeGrafter"/>
</dbReference>
<feature type="binding site" evidence="10">
    <location>
        <position position="157"/>
    </location>
    <ligand>
        <name>substrate</name>
    </ligand>
</feature>
<evidence type="ECO:0000256" key="2">
    <source>
        <dbReference type="ARBA" id="ARBA00010205"/>
    </source>
</evidence>
<evidence type="ECO:0000256" key="5">
    <source>
        <dbReference type="ARBA" id="ARBA00022801"/>
    </source>
</evidence>
<dbReference type="InterPro" id="IPR010347">
    <property type="entry name" value="Tdp1"/>
</dbReference>
<dbReference type="CDD" id="cd09123">
    <property type="entry name" value="PLDc_Tdp1_2"/>
    <property type="match status" value="1"/>
</dbReference>
<evidence type="ECO:0000256" key="6">
    <source>
        <dbReference type="ARBA" id="ARBA00022839"/>
    </source>
</evidence>
<accession>A0A1Z5K937</accession>
<dbReference type="PANTHER" id="PTHR12415:SF0">
    <property type="entry name" value="TYROSYL-DNA PHOSPHODIESTERASE 1"/>
    <property type="match status" value="1"/>
</dbReference>
<keyword evidence="14" id="KW-1185">Reference proteome</keyword>
<protein>
    <submittedName>
        <fullName evidence="13">Tyrosyl-DNA phosphodiesterase 1</fullName>
    </submittedName>
</protein>
<evidence type="ECO:0000256" key="1">
    <source>
        <dbReference type="ARBA" id="ARBA00004123"/>
    </source>
</evidence>
<keyword evidence="5" id="KW-0378">Hydrolase</keyword>
<feature type="active site" description="Proton donor/acceptor" evidence="9">
    <location>
        <position position="407"/>
    </location>
</feature>
<dbReference type="GO" id="GO:0004527">
    <property type="term" value="F:exonuclease activity"/>
    <property type="evidence" value="ECO:0007669"/>
    <property type="project" value="UniProtKB-KW"/>
</dbReference>
<reference evidence="13 14" key="1">
    <citation type="journal article" date="2015" name="Plant Cell">
        <title>Oil accumulation by the oleaginous diatom Fistulifera solaris as revealed by the genome and transcriptome.</title>
        <authorList>
            <person name="Tanaka T."/>
            <person name="Maeda Y."/>
            <person name="Veluchamy A."/>
            <person name="Tanaka M."/>
            <person name="Abida H."/>
            <person name="Marechal E."/>
            <person name="Bowler C."/>
            <person name="Muto M."/>
            <person name="Sunaga Y."/>
            <person name="Tanaka M."/>
            <person name="Yoshino T."/>
            <person name="Taniguchi T."/>
            <person name="Fukuda Y."/>
            <person name="Nemoto M."/>
            <person name="Matsumoto M."/>
            <person name="Wong P.S."/>
            <person name="Aburatani S."/>
            <person name="Fujibuchi W."/>
        </authorList>
    </citation>
    <scope>NUCLEOTIDE SEQUENCE [LARGE SCALE GENOMIC DNA]</scope>
    <source>
        <strain evidence="13 14">JPCC DA0580</strain>
    </source>
</reference>
<feature type="region of interest" description="Disordered" evidence="12">
    <location>
        <begin position="1"/>
        <end position="53"/>
    </location>
</feature>